<evidence type="ECO:0000313" key="1">
    <source>
        <dbReference type="EMBL" id="KRZ72693.1"/>
    </source>
</evidence>
<proteinExistence type="predicted"/>
<sequence>MGKKLLNHNDENELLFTDRQIPKTNPVTMTRRRSSSLRPVETIASVCYPTSILQSCNQFLQAHLSHLYNKEKPTTKTWSENIIAIDPANPSSIDHHTAAFDLQAIQ</sequence>
<evidence type="ECO:0000313" key="2">
    <source>
        <dbReference type="Proteomes" id="UP000054843"/>
    </source>
</evidence>
<organism evidence="1 2">
    <name type="scientific">Trichinella papuae</name>
    <dbReference type="NCBI Taxonomy" id="268474"/>
    <lineage>
        <taxon>Eukaryota</taxon>
        <taxon>Metazoa</taxon>
        <taxon>Ecdysozoa</taxon>
        <taxon>Nematoda</taxon>
        <taxon>Enoplea</taxon>
        <taxon>Dorylaimia</taxon>
        <taxon>Trichinellida</taxon>
        <taxon>Trichinellidae</taxon>
        <taxon>Trichinella</taxon>
    </lineage>
</organism>
<protein>
    <submittedName>
        <fullName evidence="1">Uncharacterized protein</fullName>
    </submittedName>
</protein>
<dbReference type="Proteomes" id="UP000054843">
    <property type="component" value="Unassembled WGS sequence"/>
</dbReference>
<keyword evidence="2" id="KW-1185">Reference proteome</keyword>
<comment type="caution">
    <text evidence="1">The sequence shown here is derived from an EMBL/GenBank/DDBJ whole genome shotgun (WGS) entry which is preliminary data.</text>
</comment>
<accession>A0A0V1MM88</accession>
<dbReference type="EMBL" id="JYDO01000074">
    <property type="protein sequence ID" value="KRZ72693.1"/>
    <property type="molecule type" value="Genomic_DNA"/>
</dbReference>
<dbReference type="AlphaFoldDB" id="A0A0V1MM88"/>
<name>A0A0V1MM88_9BILA</name>
<reference evidence="1 2" key="1">
    <citation type="submission" date="2015-01" db="EMBL/GenBank/DDBJ databases">
        <title>Evolution of Trichinella species and genotypes.</title>
        <authorList>
            <person name="Korhonen P.K."/>
            <person name="Edoardo P."/>
            <person name="Giuseppe L.R."/>
            <person name="Gasser R.B."/>
        </authorList>
    </citation>
    <scope>NUCLEOTIDE SEQUENCE [LARGE SCALE GENOMIC DNA]</scope>
    <source>
        <strain evidence="1">ISS1980</strain>
    </source>
</reference>
<gene>
    <name evidence="1" type="ORF">T10_8608</name>
</gene>